<protein>
    <recommendedName>
        <fullName evidence="3">ATP-binding protein</fullName>
    </recommendedName>
</protein>
<organism evidence="1 2">
    <name type="scientific">Halovenus rubra</name>
    <dbReference type="NCBI Taxonomy" id="869890"/>
    <lineage>
        <taxon>Archaea</taxon>
        <taxon>Methanobacteriati</taxon>
        <taxon>Methanobacteriota</taxon>
        <taxon>Stenosarchaea group</taxon>
        <taxon>Halobacteria</taxon>
        <taxon>Halobacteriales</taxon>
        <taxon>Haloarculaceae</taxon>
        <taxon>Halovenus</taxon>
    </lineage>
</organism>
<evidence type="ECO:0000313" key="2">
    <source>
        <dbReference type="Proteomes" id="UP001596414"/>
    </source>
</evidence>
<sequence>MEKMIRDVTPEELCGAVDPGEVTLVLGAPSVGKSHHLRTLGQSVEQLPATTALEDELVIVDDLVSAMINRSDQDWTTDEEPSESTALFDHSGGAVLVTRPRSLDWLCQRVPEAGALVERVDSVLVVRTPPSESDDAIDEIRTAVNNRKPPGMRAADRADLVERVTYPSYAFENEQLRERVGTVEETVTPAAFLSLSKHGSETVLFGPDVREVLGEYDGSVEPLGEVARNLVSSIHPRATDGGYDPAALSPATHLAIVLVASSLTADETAWLDSFVRHRPLAGAAEALESTFDLPPGTTEQLRLFASEPMQKRIAELLADQSETAVAEASGAVDELRAAMRAIASSLDDVAMAPDDYGSSTLVGSWHWKGEATLQAATKERAFPDQDGEQQLDDRLAGVDVDEVVDVVDGGLVVLTGPKASGKRRLAAQVATELTSWGMTVRLPDLRQPDHIRVGVDATPDAVVVGTYSAEPAPITGDAGVRALADWVEQGVCDGAILICDNESREQLDTISKRAGCEEVAAWRDRTEFDLCDTIVATADRTSEAVATDLLDAMGWPNNQSPTRRTLDVEGSTDQSTLAAIAGISDADLDAEFVGQVVADAIAVVARTAHPSAAREWLVLVNDLVGDVGLGRSDTDGAIRYRGRVCGRAMAAVGSEQPMADEWVEALAVRALTLTNETATQHGRESVGGDVEPIVTAFTTALTTVIRPEDGSGPNQGALATIDQLLHEIVDQGTIDPESSLYPLCRIYGRTVAGLIEMADDSAQSEAVLAPVMALVEQTAIKYEDSSTAVLLGNVFGSMAGVVAGAATSADTMATWLDAIDAATRESATALQHDEDRVELLHVATVSAVGWVFDHGCPDDRFGPWLESIGERLCQSAMQAAFVDKADDFVVNTYGWAIWNIVHYRDLDRADLLFADCYQLVDTIADSAVANDEWECRASLHAAALAAFARIEENDANGVNSGPYSKGILPLPDSPGFEDWIDRYDTAVTQGVAGDAPTETVEPYLAAVYRGALSTQIREDDKELDAGISPRSATTWFDSLTERIHELAATSDLVSDPVAFLESVYGEAAVDWATEDDANLAGEWLGSLVTSFRSTREGIDGPSKTAWFDAFAETDAAILRAVLTRADVGERTHDRLVQSVLDQIQTAATAAGTLLHPVNYVSTVFGTALALAVEAEPEAVSFTATEVVAAAEERADFEWVGLERADIFERLYAHALAVVGRSHSDHDTVEEWLAVVTDRIEATATQVSPEAPAGFAAGVYTRAYVHAVADRADAWRHRLDSELLAYAAGPHVEDSAEFLEGVYADIVVAGTTKGQSHDEVEACVAAVYESIEQASEDGHLRGGDAVVRTFGRAAKTIRTEHEHPRSTNTYALGLALRTVGDEDLEAAVFDAARNYSSMDDTGE</sequence>
<dbReference type="RefSeq" id="WP_267637101.1">
    <property type="nucleotide sequence ID" value="NZ_JAODIY010000009.1"/>
</dbReference>
<evidence type="ECO:0000313" key="1">
    <source>
        <dbReference type="EMBL" id="MFC7127046.1"/>
    </source>
</evidence>
<reference evidence="1 2" key="1">
    <citation type="journal article" date="2014" name="Int. J. Syst. Evol. Microbiol.">
        <title>Complete genome sequence of Corynebacterium casei LMG S-19264T (=DSM 44701T), isolated from a smear-ripened cheese.</title>
        <authorList>
            <consortium name="US DOE Joint Genome Institute (JGI-PGF)"/>
            <person name="Walter F."/>
            <person name="Albersmeier A."/>
            <person name="Kalinowski J."/>
            <person name="Ruckert C."/>
        </authorList>
    </citation>
    <scope>NUCLEOTIDE SEQUENCE [LARGE SCALE GENOMIC DNA]</scope>
    <source>
        <strain evidence="1 2">CGMCC 4.7215</strain>
    </source>
</reference>
<gene>
    <name evidence="1" type="ORF">ACFQJ7_13605</name>
</gene>
<evidence type="ECO:0008006" key="3">
    <source>
        <dbReference type="Google" id="ProtNLM"/>
    </source>
</evidence>
<accession>A0ABD5X748</accession>
<comment type="caution">
    <text evidence="1">The sequence shown here is derived from an EMBL/GenBank/DDBJ whole genome shotgun (WGS) entry which is preliminary data.</text>
</comment>
<dbReference type="Proteomes" id="UP001596414">
    <property type="component" value="Unassembled WGS sequence"/>
</dbReference>
<dbReference type="EMBL" id="JBHSZQ010000047">
    <property type="protein sequence ID" value="MFC7127046.1"/>
    <property type="molecule type" value="Genomic_DNA"/>
</dbReference>
<proteinExistence type="predicted"/>
<name>A0ABD5X748_9EURY</name>